<dbReference type="EMBL" id="JAUEPR010000148">
    <property type="protein sequence ID" value="KAK0461500.1"/>
    <property type="molecule type" value="Genomic_DNA"/>
</dbReference>
<evidence type="ECO:0000313" key="2">
    <source>
        <dbReference type="EMBL" id="KAK0461500.1"/>
    </source>
</evidence>
<dbReference type="PANTHER" id="PTHR35043:SF7">
    <property type="entry name" value="TRANSCRIPTION FACTOR DOMAIN-CONTAINING PROTEIN"/>
    <property type="match status" value="1"/>
</dbReference>
<name>A0AA39N9G2_9AGAR</name>
<proteinExistence type="predicted"/>
<dbReference type="AlphaFoldDB" id="A0AA39N9G2"/>
<protein>
    <submittedName>
        <fullName evidence="2">Uncharacterized protein</fullName>
    </submittedName>
</protein>
<organism evidence="2 3">
    <name type="scientific">Armillaria novae-zelandiae</name>
    <dbReference type="NCBI Taxonomy" id="153914"/>
    <lineage>
        <taxon>Eukaryota</taxon>
        <taxon>Fungi</taxon>
        <taxon>Dikarya</taxon>
        <taxon>Basidiomycota</taxon>
        <taxon>Agaricomycotina</taxon>
        <taxon>Agaricomycetes</taxon>
        <taxon>Agaricomycetidae</taxon>
        <taxon>Agaricales</taxon>
        <taxon>Marasmiineae</taxon>
        <taxon>Physalacriaceae</taxon>
        <taxon>Armillaria</taxon>
    </lineage>
</organism>
<keyword evidence="1" id="KW-0472">Membrane</keyword>
<reference evidence="2" key="1">
    <citation type="submission" date="2023-06" db="EMBL/GenBank/DDBJ databases">
        <authorList>
            <consortium name="Lawrence Berkeley National Laboratory"/>
            <person name="Ahrendt S."/>
            <person name="Sahu N."/>
            <person name="Indic B."/>
            <person name="Wong-Bajracharya J."/>
            <person name="Merenyi Z."/>
            <person name="Ke H.-M."/>
            <person name="Monk M."/>
            <person name="Kocsube S."/>
            <person name="Drula E."/>
            <person name="Lipzen A."/>
            <person name="Balint B."/>
            <person name="Henrissat B."/>
            <person name="Andreopoulos B."/>
            <person name="Martin F.M."/>
            <person name="Harder C.B."/>
            <person name="Rigling D."/>
            <person name="Ford K.L."/>
            <person name="Foster G.D."/>
            <person name="Pangilinan J."/>
            <person name="Papanicolaou A."/>
            <person name="Barry K."/>
            <person name="LaButti K."/>
            <person name="Viragh M."/>
            <person name="Koriabine M."/>
            <person name="Yan M."/>
            <person name="Riley R."/>
            <person name="Champramary S."/>
            <person name="Plett K.L."/>
            <person name="Tsai I.J."/>
            <person name="Slot J."/>
            <person name="Sipos G."/>
            <person name="Plett J."/>
            <person name="Nagy L.G."/>
            <person name="Grigoriev I.V."/>
        </authorList>
    </citation>
    <scope>NUCLEOTIDE SEQUENCE</scope>
    <source>
        <strain evidence="2">ICMP 16352</strain>
    </source>
</reference>
<accession>A0AA39N9G2</accession>
<comment type="caution">
    <text evidence="2">The sequence shown here is derived from an EMBL/GenBank/DDBJ whole genome shotgun (WGS) entry which is preliminary data.</text>
</comment>
<evidence type="ECO:0000313" key="3">
    <source>
        <dbReference type="Proteomes" id="UP001175227"/>
    </source>
</evidence>
<feature type="transmembrane region" description="Helical" evidence="1">
    <location>
        <begin position="34"/>
        <end position="54"/>
    </location>
</feature>
<evidence type="ECO:0000256" key="1">
    <source>
        <dbReference type="SAM" id="Phobius"/>
    </source>
</evidence>
<keyword evidence="3" id="KW-1185">Reference proteome</keyword>
<dbReference type="PANTHER" id="PTHR35043">
    <property type="entry name" value="TRANSCRIPTION FACTOR DOMAIN-CONTAINING PROTEIN"/>
    <property type="match status" value="1"/>
</dbReference>
<feature type="transmembrane region" description="Helical" evidence="1">
    <location>
        <begin position="74"/>
        <end position="99"/>
    </location>
</feature>
<gene>
    <name evidence="2" type="ORF">IW261DRAFT_1348992</name>
</gene>
<keyword evidence="1" id="KW-1133">Transmembrane helix</keyword>
<sequence length="122" mass="13874">MGGVGCFFGAFHCLAWSFSFPSHAEMVLWRVSSLGVLIAIFGMSCVPLIGWSKFDKIFSPLIPKMVWMFIQEHFGECIGPFSMLIYIVARIMLIVLAFLQLCHLSPLSFCTVQWTTYIPHIY</sequence>
<keyword evidence="1" id="KW-0812">Transmembrane</keyword>
<dbReference type="Proteomes" id="UP001175227">
    <property type="component" value="Unassembled WGS sequence"/>
</dbReference>